<keyword evidence="5" id="KW-0328">Glycosyltransferase</keyword>
<dbReference type="EC" id="2.4.99.28" evidence="19"/>
<comment type="caution">
    <text evidence="23">The sequence shown here is derived from an EMBL/GenBank/DDBJ whole genome shotgun (WGS) entry which is preliminary data.</text>
</comment>
<organism evidence="23 24">
    <name type="scientific">Marinicrinis lubricantis</name>
    <dbReference type="NCBI Taxonomy" id="2086470"/>
    <lineage>
        <taxon>Bacteria</taxon>
        <taxon>Bacillati</taxon>
        <taxon>Bacillota</taxon>
        <taxon>Bacilli</taxon>
        <taxon>Bacillales</taxon>
        <taxon>Paenibacillaceae</taxon>
    </lineage>
</organism>
<evidence type="ECO:0000256" key="2">
    <source>
        <dbReference type="ARBA" id="ARBA00004752"/>
    </source>
</evidence>
<feature type="transmembrane region" description="Helical" evidence="22">
    <location>
        <begin position="308"/>
        <end position="327"/>
    </location>
</feature>
<evidence type="ECO:0000256" key="10">
    <source>
        <dbReference type="ARBA" id="ARBA00022989"/>
    </source>
</evidence>
<dbReference type="PANTHER" id="PTHR30474:SF2">
    <property type="entry name" value="PEPTIDOGLYCAN GLYCOSYLTRANSFERASE FTSW-RELATED"/>
    <property type="match status" value="1"/>
</dbReference>
<keyword evidence="7 22" id="KW-0812">Transmembrane</keyword>
<feature type="transmembrane region" description="Helical" evidence="22">
    <location>
        <begin position="141"/>
        <end position="158"/>
    </location>
</feature>
<evidence type="ECO:0000256" key="13">
    <source>
        <dbReference type="ARBA" id="ARBA00023316"/>
    </source>
</evidence>
<keyword evidence="6" id="KW-0808">Transferase</keyword>
<dbReference type="PANTHER" id="PTHR30474">
    <property type="entry name" value="CELL CYCLE PROTEIN"/>
    <property type="match status" value="1"/>
</dbReference>
<evidence type="ECO:0000256" key="21">
    <source>
        <dbReference type="ARBA" id="ARBA00049966"/>
    </source>
</evidence>
<dbReference type="InterPro" id="IPR001182">
    <property type="entry name" value="FtsW/RodA"/>
</dbReference>
<keyword evidence="9" id="KW-0573">Peptidoglycan synthesis</keyword>
<evidence type="ECO:0000256" key="4">
    <source>
        <dbReference type="ARBA" id="ARBA00022618"/>
    </source>
</evidence>
<dbReference type="RefSeq" id="WP_379893675.1">
    <property type="nucleotide sequence ID" value="NZ_CBCSCT010000001.1"/>
</dbReference>
<accession>A0ABW1IMT1</accession>
<protein>
    <recommendedName>
        <fullName evidence="17">Probable peptidoglycan glycosyltransferase FtsW</fullName>
        <ecNumber evidence="19">2.4.99.28</ecNumber>
    </recommendedName>
    <alternativeName>
        <fullName evidence="18">Cell division protein FtsW</fullName>
    </alternativeName>
    <alternativeName>
        <fullName evidence="15">Cell wall polymerase</fullName>
    </alternativeName>
    <alternativeName>
        <fullName evidence="14">Peptidoglycan polymerase</fullName>
    </alternativeName>
</protein>
<evidence type="ECO:0000256" key="22">
    <source>
        <dbReference type="SAM" id="Phobius"/>
    </source>
</evidence>
<evidence type="ECO:0000256" key="20">
    <source>
        <dbReference type="ARBA" id="ARBA00049902"/>
    </source>
</evidence>
<keyword evidence="13" id="KW-0961">Cell wall biogenesis/degradation</keyword>
<comment type="function">
    <text evidence="21">Peptidoglycan polymerase that is essential for cell division.</text>
</comment>
<keyword evidence="10 22" id="KW-1133">Transmembrane helix</keyword>
<evidence type="ECO:0000256" key="8">
    <source>
        <dbReference type="ARBA" id="ARBA00022960"/>
    </source>
</evidence>
<evidence type="ECO:0000256" key="18">
    <source>
        <dbReference type="ARBA" id="ARBA00041418"/>
    </source>
</evidence>
<proteinExistence type="inferred from homology"/>
<name>A0ABW1IMT1_9BACL</name>
<keyword evidence="8" id="KW-0133">Cell shape</keyword>
<comment type="subcellular location">
    <subcellularLocation>
        <location evidence="1">Cell membrane</location>
        <topology evidence="1">Multi-pass membrane protein</topology>
    </subcellularLocation>
</comment>
<evidence type="ECO:0000256" key="12">
    <source>
        <dbReference type="ARBA" id="ARBA00023306"/>
    </source>
</evidence>
<sequence length="375" mass="40959">MKTQRRGTPDFLLLILVFLLTGFGIVMVFSASSPSSSIDFGDPLYFTKRQLIFAALGIFGMFLLMNIPYQVFKKWFLPLFLIVVFLLFAVLFTEDINGARSWIPIGSFSLQPSEFAKLAVIMYLSALISKKGDKITNFKKGLLPALIIVGFAAMLVLLQPDVGTAMIIILSSLVVIIAGGARFKQLFTAAFAVSAPASLLLAFYLMFKPETLGVRFHRFTTYLDPWQDRLGSGLQIIQSLLAFGHGGVTGAGFGQSIQKLHYLPEAHNDFIFAIIGEELGFIGCSIFLFIYLFTLWRGLLIALRCNDPFGTLLGTGIVGILSIQAFINMGGVTNLIPMTGVTLPFISYGGSSLLVSLAGMGILLSISRDNNRKDS</sequence>
<feature type="transmembrane region" description="Helical" evidence="22">
    <location>
        <begin position="113"/>
        <end position="129"/>
    </location>
</feature>
<evidence type="ECO:0000256" key="15">
    <source>
        <dbReference type="ARBA" id="ARBA00033270"/>
    </source>
</evidence>
<reference evidence="24" key="1">
    <citation type="journal article" date="2019" name="Int. J. Syst. Evol. Microbiol.">
        <title>The Global Catalogue of Microorganisms (GCM) 10K type strain sequencing project: providing services to taxonomists for standard genome sequencing and annotation.</title>
        <authorList>
            <consortium name="The Broad Institute Genomics Platform"/>
            <consortium name="The Broad Institute Genome Sequencing Center for Infectious Disease"/>
            <person name="Wu L."/>
            <person name="Ma J."/>
        </authorList>
    </citation>
    <scope>NUCLEOTIDE SEQUENCE [LARGE SCALE GENOMIC DNA]</scope>
    <source>
        <strain evidence="24">CCM 8749</strain>
    </source>
</reference>
<evidence type="ECO:0000256" key="19">
    <source>
        <dbReference type="ARBA" id="ARBA00044770"/>
    </source>
</evidence>
<feature type="transmembrane region" description="Helical" evidence="22">
    <location>
        <begin position="164"/>
        <end position="181"/>
    </location>
</feature>
<evidence type="ECO:0000256" key="6">
    <source>
        <dbReference type="ARBA" id="ARBA00022679"/>
    </source>
</evidence>
<evidence type="ECO:0000256" key="3">
    <source>
        <dbReference type="ARBA" id="ARBA00022475"/>
    </source>
</evidence>
<keyword evidence="24" id="KW-1185">Reference proteome</keyword>
<keyword evidence="11 22" id="KW-0472">Membrane</keyword>
<evidence type="ECO:0000256" key="17">
    <source>
        <dbReference type="ARBA" id="ARBA00041185"/>
    </source>
</evidence>
<comment type="similarity">
    <text evidence="16">Belongs to the SEDS family. FtsW subfamily.</text>
</comment>
<comment type="pathway">
    <text evidence="2">Cell wall biogenesis; peptidoglycan biosynthesis.</text>
</comment>
<evidence type="ECO:0000256" key="5">
    <source>
        <dbReference type="ARBA" id="ARBA00022676"/>
    </source>
</evidence>
<keyword evidence="4" id="KW-0132">Cell division</keyword>
<feature type="transmembrane region" description="Helical" evidence="22">
    <location>
        <begin position="76"/>
        <end position="93"/>
    </location>
</feature>
<dbReference type="InterPro" id="IPR013437">
    <property type="entry name" value="FtsW"/>
</dbReference>
<keyword evidence="3" id="KW-1003">Cell membrane</keyword>
<evidence type="ECO:0000256" key="11">
    <source>
        <dbReference type="ARBA" id="ARBA00023136"/>
    </source>
</evidence>
<evidence type="ECO:0000313" key="23">
    <source>
        <dbReference type="EMBL" id="MFC5986352.1"/>
    </source>
</evidence>
<feature type="transmembrane region" description="Helical" evidence="22">
    <location>
        <begin position="347"/>
        <end position="366"/>
    </location>
</feature>
<comment type="catalytic activity">
    <reaction evidence="20">
        <text>[GlcNAc-(1-&gt;4)-Mur2Ac(oyl-L-Ala-gamma-D-Glu-L-Lys-D-Ala-D-Ala)](n)-di-trans,octa-cis-undecaprenyl diphosphate + beta-D-GlcNAc-(1-&gt;4)-Mur2Ac(oyl-L-Ala-gamma-D-Glu-L-Lys-D-Ala-D-Ala)-di-trans,octa-cis-undecaprenyl diphosphate = [GlcNAc-(1-&gt;4)-Mur2Ac(oyl-L-Ala-gamma-D-Glu-L-Lys-D-Ala-D-Ala)](n+1)-di-trans,octa-cis-undecaprenyl diphosphate + di-trans,octa-cis-undecaprenyl diphosphate + H(+)</text>
        <dbReference type="Rhea" id="RHEA:23708"/>
        <dbReference type="Rhea" id="RHEA-COMP:9602"/>
        <dbReference type="Rhea" id="RHEA-COMP:9603"/>
        <dbReference type="ChEBI" id="CHEBI:15378"/>
        <dbReference type="ChEBI" id="CHEBI:58405"/>
        <dbReference type="ChEBI" id="CHEBI:60033"/>
        <dbReference type="ChEBI" id="CHEBI:78435"/>
        <dbReference type="EC" id="2.4.99.28"/>
    </reaction>
</comment>
<evidence type="ECO:0000256" key="14">
    <source>
        <dbReference type="ARBA" id="ARBA00032370"/>
    </source>
</evidence>
<feature type="transmembrane region" description="Helical" evidence="22">
    <location>
        <begin position="12"/>
        <end position="31"/>
    </location>
</feature>
<evidence type="ECO:0000256" key="1">
    <source>
        <dbReference type="ARBA" id="ARBA00004651"/>
    </source>
</evidence>
<feature type="transmembrane region" description="Helical" evidence="22">
    <location>
        <begin position="186"/>
        <end position="207"/>
    </location>
</feature>
<gene>
    <name evidence="23" type="primary">ftsW</name>
    <name evidence="23" type="ORF">ACFPXP_07870</name>
</gene>
<dbReference type="NCBIfam" id="TIGR02614">
    <property type="entry name" value="ftsW"/>
    <property type="match status" value="1"/>
</dbReference>
<evidence type="ECO:0000313" key="24">
    <source>
        <dbReference type="Proteomes" id="UP001596250"/>
    </source>
</evidence>
<dbReference type="Proteomes" id="UP001596250">
    <property type="component" value="Unassembled WGS sequence"/>
</dbReference>
<feature type="transmembrane region" description="Helical" evidence="22">
    <location>
        <begin position="51"/>
        <end position="69"/>
    </location>
</feature>
<evidence type="ECO:0000256" key="7">
    <source>
        <dbReference type="ARBA" id="ARBA00022692"/>
    </source>
</evidence>
<dbReference type="Pfam" id="PF01098">
    <property type="entry name" value="FTSW_RODA_SPOVE"/>
    <property type="match status" value="1"/>
</dbReference>
<dbReference type="EMBL" id="JBHSQV010000036">
    <property type="protein sequence ID" value="MFC5986352.1"/>
    <property type="molecule type" value="Genomic_DNA"/>
</dbReference>
<evidence type="ECO:0000256" key="9">
    <source>
        <dbReference type="ARBA" id="ARBA00022984"/>
    </source>
</evidence>
<keyword evidence="12" id="KW-0131">Cell cycle</keyword>
<evidence type="ECO:0000256" key="16">
    <source>
        <dbReference type="ARBA" id="ARBA00038053"/>
    </source>
</evidence>
<feature type="transmembrane region" description="Helical" evidence="22">
    <location>
        <begin position="270"/>
        <end position="296"/>
    </location>
</feature>